<evidence type="ECO:0000313" key="2">
    <source>
        <dbReference type="Proteomes" id="UP000784294"/>
    </source>
</evidence>
<reference evidence="1" key="1">
    <citation type="submission" date="2018-11" db="EMBL/GenBank/DDBJ databases">
        <authorList>
            <consortium name="Pathogen Informatics"/>
        </authorList>
    </citation>
    <scope>NUCLEOTIDE SEQUENCE</scope>
</reference>
<gene>
    <name evidence="1" type="ORF">PXEA_LOCUS25928</name>
</gene>
<proteinExistence type="predicted"/>
<keyword evidence="2" id="KW-1185">Reference proteome</keyword>
<sequence length="135" mass="13961">MPYACSSDGHSGLPESAVVPAREPWSLPPARNPSAAPISIVVNGSVDSPHLDNPRQLAARLIAAASSVAKVTPSKESTAALTAAAQAAMAAAVNASSRDVRSSSHIDLSSLDRTLFNLPHDQLLAYFANMKESTA</sequence>
<evidence type="ECO:0000313" key="1">
    <source>
        <dbReference type="EMBL" id="VEL32488.1"/>
    </source>
</evidence>
<dbReference type="Proteomes" id="UP000784294">
    <property type="component" value="Unassembled WGS sequence"/>
</dbReference>
<accession>A0A3S5BNW5</accession>
<comment type="caution">
    <text evidence="1">The sequence shown here is derived from an EMBL/GenBank/DDBJ whole genome shotgun (WGS) entry which is preliminary data.</text>
</comment>
<protein>
    <submittedName>
        <fullName evidence="1">Uncharacterized protein</fullName>
    </submittedName>
</protein>
<organism evidence="1 2">
    <name type="scientific">Protopolystoma xenopodis</name>
    <dbReference type="NCBI Taxonomy" id="117903"/>
    <lineage>
        <taxon>Eukaryota</taxon>
        <taxon>Metazoa</taxon>
        <taxon>Spiralia</taxon>
        <taxon>Lophotrochozoa</taxon>
        <taxon>Platyhelminthes</taxon>
        <taxon>Monogenea</taxon>
        <taxon>Polyopisthocotylea</taxon>
        <taxon>Polystomatidea</taxon>
        <taxon>Polystomatidae</taxon>
        <taxon>Protopolystoma</taxon>
    </lineage>
</organism>
<dbReference type="EMBL" id="CAAALY010244237">
    <property type="protein sequence ID" value="VEL32488.1"/>
    <property type="molecule type" value="Genomic_DNA"/>
</dbReference>
<name>A0A3S5BNW5_9PLAT</name>
<dbReference type="AlphaFoldDB" id="A0A3S5BNW5"/>